<feature type="chain" id="PRO_5037010391" evidence="1">
    <location>
        <begin position="20"/>
        <end position="73"/>
    </location>
</feature>
<protein>
    <submittedName>
        <fullName evidence="3">Secreted protein</fullName>
    </submittedName>
</protein>
<sequence length="73" mass="8093">MMRFSVIVMLFLATSCAEGQRANWRMLCRNVMCPADQHCEVKQRQIQCFMAPCPPSTRVAECVPNGTPADGSA</sequence>
<dbReference type="AlphaFoldDB" id="A0A914W827"/>
<name>A0A914W827_9BILA</name>
<evidence type="ECO:0000256" key="1">
    <source>
        <dbReference type="SAM" id="SignalP"/>
    </source>
</evidence>
<feature type="signal peptide" evidence="1">
    <location>
        <begin position="1"/>
        <end position="19"/>
    </location>
</feature>
<dbReference type="WBParaSite" id="PSAMB.scaffold3383size18510.g21274.t1">
    <property type="protein sequence ID" value="PSAMB.scaffold3383size18510.g21274.t1"/>
    <property type="gene ID" value="PSAMB.scaffold3383size18510.g21274"/>
</dbReference>
<evidence type="ECO:0000313" key="2">
    <source>
        <dbReference type="Proteomes" id="UP000887566"/>
    </source>
</evidence>
<accession>A0A914W827</accession>
<proteinExistence type="predicted"/>
<dbReference type="PROSITE" id="PS51257">
    <property type="entry name" value="PROKAR_LIPOPROTEIN"/>
    <property type="match status" value="1"/>
</dbReference>
<reference evidence="3" key="1">
    <citation type="submission" date="2022-11" db="UniProtKB">
        <authorList>
            <consortium name="WormBaseParasite"/>
        </authorList>
    </citation>
    <scope>IDENTIFICATION</scope>
</reference>
<keyword evidence="1" id="KW-0732">Signal</keyword>
<keyword evidence="2" id="KW-1185">Reference proteome</keyword>
<dbReference type="Proteomes" id="UP000887566">
    <property type="component" value="Unplaced"/>
</dbReference>
<organism evidence="2 3">
    <name type="scientific">Plectus sambesii</name>
    <dbReference type="NCBI Taxonomy" id="2011161"/>
    <lineage>
        <taxon>Eukaryota</taxon>
        <taxon>Metazoa</taxon>
        <taxon>Ecdysozoa</taxon>
        <taxon>Nematoda</taxon>
        <taxon>Chromadorea</taxon>
        <taxon>Plectida</taxon>
        <taxon>Plectina</taxon>
        <taxon>Plectoidea</taxon>
        <taxon>Plectidae</taxon>
        <taxon>Plectus</taxon>
    </lineage>
</organism>
<evidence type="ECO:0000313" key="3">
    <source>
        <dbReference type="WBParaSite" id="PSAMB.scaffold3383size18510.g21274.t1"/>
    </source>
</evidence>